<keyword evidence="3" id="KW-1185">Reference proteome</keyword>
<keyword evidence="1" id="KW-0472">Membrane</keyword>
<proteinExistence type="predicted"/>
<feature type="transmembrane region" description="Helical" evidence="1">
    <location>
        <begin position="147"/>
        <end position="167"/>
    </location>
</feature>
<feature type="transmembrane region" description="Helical" evidence="1">
    <location>
        <begin position="120"/>
        <end position="140"/>
    </location>
</feature>
<name>A0A369QRT7_9BACT</name>
<protein>
    <recommendedName>
        <fullName evidence="4">DUF1772 domain-containing protein</fullName>
    </recommendedName>
</protein>
<dbReference type="Proteomes" id="UP000253919">
    <property type="component" value="Unassembled WGS sequence"/>
</dbReference>
<sequence>MGYLRSKFLLKTIFPFSLILTHSVYFKKLKNFILSVQCPLDTIFTVGTGSIFVKKNHSIILKTYLYECERPRLFVCLPFFCGVIGAAIYEHRAVVPQWSAAPPASLSMFQGKYGLNAGAFWMYIHPVTLFLLMAALALSWKTARKKNLLITAAGYLAILGITAIYFVPELMAITGTPFSETVDPSLIKRAQLWELLSLFRLAVLVGLAIYLFLGLTKVAAKESNSPTNTKVSVAQPQRVGV</sequence>
<accession>A0A369QRT7</accession>
<organism evidence="2 3">
    <name type="scientific">Adhaeribacter pallidiroseus</name>
    <dbReference type="NCBI Taxonomy" id="2072847"/>
    <lineage>
        <taxon>Bacteria</taxon>
        <taxon>Pseudomonadati</taxon>
        <taxon>Bacteroidota</taxon>
        <taxon>Cytophagia</taxon>
        <taxon>Cytophagales</taxon>
        <taxon>Hymenobacteraceae</taxon>
        <taxon>Adhaeribacter</taxon>
    </lineage>
</organism>
<gene>
    <name evidence="2" type="ORF">AHMF7616_04149</name>
</gene>
<evidence type="ECO:0000313" key="3">
    <source>
        <dbReference type="Proteomes" id="UP000253919"/>
    </source>
</evidence>
<reference evidence="2 3" key="1">
    <citation type="submission" date="2018-04" db="EMBL/GenBank/DDBJ databases">
        <title>Adhaeribacter sp. HMF7616 genome sequencing and assembly.</title>
        <authorList>
            <person name="Kang H."/>
            <person name="Kang J."/>
            <person name="Cha I."/>
            <person name="Kim H."/>
            <person name="Joh K."/>
        </authorList>
    </citation>
    <scope>NUCLEOTIDE SEQUENCE [LARGE SCALE GENOMIC DNA]</scope>
    <source>
        <strain evidence="2 3">HMF7616</strain>
    </source>
</reference>
<evidence type="ECO:0000313" key="2">
    <source>
        <dbReference type="EMBL" id="RDC65519.1"/>
    </source>
</evidence>
<keyword evidence="1" id="KW-0812">Transmembrane</keyword>
<evidence type="ECO:0000256" key="1">
    <source>
        <dbReference type="SAM" id="Phobius"/>
    </source>
</evidence>
<keyword evidence="1" id="KW-1133">Transmembrane helix</keyword>
<feature type="transmembrane region" description="Helical" evidence="1">
    <location>
        <begin position="192"/>
        <end position="213"/>
    </location>
</feature>
<comment type="caution">
    <text evidence="2">The sequence shown here is derived from an EMBL/GenBank/DDBJ whole genome shotgun (WGS) entry which is preliminary data.</text>
</comment>
<evidence type="ECO:0008006" key="4">
    <source>
        <dbReference type="Google" id="ProtNLM"/>
    </source>
</evidence>
<feature type="transmembrane region" description="Helical" evidence="1">
    <location>
        <begin position="9"/>
        <end position="26"/>
    </location>
</feature>
<dbReference type="AlphaFoldDB" id="A0A369QRT7"/>
<feature type="transmembrane region" description="Helical" evidence="1">
    <location>
        <begin position="73"/>
        <end position="89"/>
    </location>
</feature>
<feature type="transmembrane region" description="Helical" evidence="1">
    <location>
        <begin position="32"/>
        <end position="53"/>
    </location>
</feature>
<dbReference type="EMBL" id="QASA01000001">
    <property type="protein sequence ID" value="RDC65519.1"/>
    <property type="molecule type" value="Genomic_DNA"/>
</dbReference>